<evidence type="ECO:0000256" key="4">
    <source>
        <dbReference type="ARBA" id="ARBA00022825"/>
    </source>
</evidence>
<keyword evidence="7" id="KW-1185">Reference proteome</keyword>
<dbReference type="InterPro" id="IPR002142">
    <property type="entry name" value="Peptidase_S49"/>
</dbReference>
<dbReference type="InterPro" id="IPR047272">
    <property type="entry name" value="S49_SppA_C"/>
</dbReference>
<dbReference type="RefSeq" id="WP_129079909.1">
    <property type="nucleotide sequence ID" value="NZ_QOUX01000046.1"/>
</dbReference>
<evidence type="ECO:0000313" key="7">
    <source>
        <dbReference type="Proteomes" id="UP000290649"/>
    </source>
</evidence>
<protein>
    <submittedName>
        <fullName evidence="6">Signal peptide peptidase SppA</fullName>
    </submittedName>
</protein>
<dbReference type="Proteomes" id="UP000290649">
    <property type="component" value="Unassembled WGS sequence"/>
</dbReference>
<dbReference type="PANTHER" id="PTHR42987">
    <property type="entry name" value="PEPTIDASE S49"/>
    <property type="match status" value="1"/>
</dbReference>
<dbReference type="NCBIfam" id="TIGR00706">
    <property type="entry name" value="SppA_dom"/>
    <property type="match status" value="1"/>
</dbReference>
<dbReference type="InterPro" id="IPR004635">
    <property type="entry name" value="Pept_S49_SppA"/>
</dbReference>
<dbReference type="GO" id="GO:0006508">
    <property type="term" value="P:proteolysis"/>
    <property type="evidence" value="ECO:0007669"/>
    <property type="project" value="UniProtKB-KW"/>
</dbReference>
<dbReference type="EMBL" id="QOUX01000046">
    <property type="protein sequence ID" value="RXI98556.1"/>
    <property type="molecule type" value="Genomic_DNA"/>
</dbReference>
<evidence type="ECO:0000313" key="6">
    <source>
        <dbReference type="EMBL" id="RXI98556.1"/>
    </source>
</evidence>
<evidence type="ECO:0000256" key="3">
    <source>
        <dbReference type="ARBA" id="ARBA00022801"/>
    </source>
</evidence>
<gene>
    <name evidence="6" type="primary">sppA</name>
    <name evidence="6" type="ORF">DS745_19755</name>
</gene>
<comment type="caution">
    <text evidence="6">The sequence shown here is derived from an EMBL/GenBank/DDBJ whole genome shotgun (WGS) entry which is preliminary data.</text>
</comment>
<dbReference type="Pfam" id="PF01343">
    <property type="entry name" value="Peptidase_S49"/>
    <property type="match status" value="1"/>
</dbReference>
<dbReference type="GO" id="GO:0008236">
    <property type="term" value="F:serine-type peptidase activity"/>
    <property type="evidence" value="ECO:0007669"/>
    <property type="project" value="UniProtKB-KW"/>
</dbReference>
<comment type="similarity">
    <text evidence="1">Belongs to the peptidase S49 family.</text>
</comment>
<organism evidence="6 7">
    <name type="scientific">Anaerobacillus alkaliphilus</name>
    <dbReference type="NCBI Taxonomy" id="1548597"/>
    <lineage>
        <taxon>Bacteria</taxon>
        <taxon>Bacillati</taxon>
        <taxon>Bacillota</taxon>
        <taxon>Bacilli</taxon>
        <taxon>Bacillales</taxon>
        <taxon>Bacillaceae</taxon>
        <taxon>Anaerobacillus</taxon>
    </lineage>
</organism>
<dbReference type="InterPro" id="IPR029045">
    <property type="entry name" value="ClpP/crotonase-like_dom_sf"/>
</dbReference>
<keyword evidence="4" id="KW-0720">Serine protease</keyword>
<dbReference type="SUPFAM" id="SSF52096">
    <property type="entry name" value="ClpP/crotonase"/>
    <property type="match status" value="1"/>
</dbReference>
<dbReference type="CDD" id="cd07023">
    <property type="entry name" value="S49_Sppa_N_C"/>
    <property type="match status" value="1"/>
</dbReference>
<evidence type="ECO:0000256" key="1">
    <source>
        <dbReference type="ARBA" id="ARBA00008683"/>
    </source>
</evidence>
<keyword evidence="2" id="KW-0645">Protease</keyword>
<name>A0A4Q0VPZ6_9BACI</name>
<evidence type="ECO:0000256" key="2">
    <source>
        <dbReference type="ARBA" id="ARBA00022670"/>
    </source>
</evidence>
<feature type="domain" description="Peptidase S49" evidence="5">
    <location>
        <begin position="132"/>
        <end position="277"/>
    </location>
</feature>
<accession>A0A4Q0VPZ6</accession>
<keyword evidence="3" id="KW-0378">Hydrolase</keyword>
<sequence length="334" mass="37107">MTSKRWIALGLAFSLFFLSLAVNVLTSGITGQWTGLFAMDDEDVWIEKTIEKGNGQGKIVVLYVNGVIQEGYDAPSIFESVTYHHRQFLSMLRHASEDPTVEGIIIRVNSPGGGVVESAEIHELIVEVQEEYRKPIFISMASVAASGGYYIAAPADKIFAHEATITGSLGVIMQTLNVSELAEKYGVRQETIKSGVHKDIMSPMREMTDAERAILQSVIDDSYQSFVDVIANGRNMDRTRVLELADGRIYSGKQALELGLVDGLGNMDHVIDVLREDIGRGEIDVIKYEVPFSFPGFLTMTTQNLLLKQQDPLGLKQLLRYSNSPNLMYLYNME</sequence>
<reference evidence="6 7" key="1">
    <citation type="journal article" date="2019" name="Int. J. Syst. Evol. Microbiol.">
        <title>Anaerobacillus alkaliphilus sp. nov., a novel alkaliphilic and moderately halophilic bacterium.</title>
        <authorList>
            <person name="Borsodi A.K."/>
            <person name="Aszalos J.M."/>
            <person name="Bihari P."/>
            <person name="Nagy I."/>
            <person name="Schumann P."/>
            <person name="Sproer C."/>
            <person name="Kovacs A.L."/>
            <person name="Boka K."/>
            <person name="Dobosy P."/>
            <person name="Ovari M."/>
            <person name="Szili-Kovacs T."/>
            <person name="Toth E."/>
        </authorList>
    </citation>
    <scope>NUCLEOTIDE SEQUENCE [LARGE SCALE GENOMIC DNA]</scope>
    <source>
        <strain evidence="6 7">B16-10</strain>
    </source>
</reference>
<dbReference type="PANTHER" id="PTHR42987:SF7">
    <property type="entry name" value="SIGNAL PEPTIDE PEPTIDASE SPPA-RELATED"/>
    <property type="match status" value="1"/>
</dbReference>
<proteinExistence type="inferred from homology"/>
<dbReference type="OrthoDB" id="9764363at2"/>
<dbReference type="Gene3D" id="3.90.226.10">
    <property type="entry name" value="2-enoyl-CoA Hydratase, Chain A, domain 1"/>
    <property type="match status" value="2"/>
</dbReference>
<evidence type="ECO:0000259" key="5">
    <source>
        <dbReference type="Pfam" id="PF01343"/>
    </source>
</evidence>
<dbReference type="AlphaFoldDB" id="A0A4Q0VPZ6"/>